<sequence length="408" mass="46099">MPMNQHRGWLPKDPQVLRKWIHAKILQLHRAPVSAPDQYSHPVIAEFHTLIRDDPQAFMYFTQMSNDEPVGKDGHKNVTDWKMMLCLFDTIIAESIEYHSDQGGQVTVPMNAVINSFMNTQAGMAAFLYPKINDHFFKVLKVWSNYLASPASRSVLTTNLNGWFSPEAQEERPDFADVFVCDTSKEFWGFTSWDDFFTRRLRDNVFPVFPDDTRFISNPCESTVYNKGYNVKEQDKFWIKGQPYSLFHMLNNDPLANQFVGGTVYQAYLSPTDYHRWHSPVTGLIAKTVVVPGTYFAAVPDDKEGDVLFRSLDFITAVATRALIFVQSDNPEIGLVCFIAVGMGEVSSCEVTVKEGEGIRKGDQMGMFHFGGSSCCLVFRPETKITFTDEADDGKAVRVNLGIACVAN</sequence>
<dbReference type="HOGENOM" id="CLU_033450_1_0_1"/>
<dbReference type="GO" id="GO:0004609">
    <property type="term" value="F:phosphatidylserine decarboxylase activity"/>
    <property type="evidence" value="ECO:0007669"/>
    <property type="project" value="InterPro"/>
</dbReference>
<evidence type="ECO:0000313" key="4">
    <source>
        <dbReference type="EMBL" id="EGO22799.1"/>
    </source>
</evidence>
<evidence type="ECO:0000256" key="2">
    <source>
        <dbReference type="ARBA" id="ARBA00023239"/>
    </source>
</evidence>
<dbReference type="KEGG" id="sla:SERLADRAFT_409365"/>
<evidence type="ECO:0000256" key="1">
    <source>
        <dbReference type="ARBA" id="ARBA00022793"/>
    </source>
</evidence>
<name>F8P0W5_SERL9</name>
<dbReference type="EMBL" id="GL945436">
    <property type="protein sequence ID" value="EGO22799.1"/>
    <property type="molecule type" value="Genomic_DNA"/>
</dbReference>
<dbReference type="RefSeq" id="XP_007320039.1">
    <property type="nucleotide sequence ID" value="XM_007319977.1"/>
</dbReference>
<organism>
    <name type="scientific">Serpula lacrymans var. lacrymans (strain S7.9)</name>
    <name type="common">Dry rot fungus</name>
    <dbReference type="NCBI Taxonomy" id="578457"/>
    <lineage>
        <taxon>Eukaryota</taxon>
        <taxon>Fungi</taxon>
        <taxon>Dikarya</taxon>
        <taxon>Basidiomycota</taxon>
        <taxon>Agaricomycotina</taxon>
        <taxon>Agaricomycetes</taxon>
        <taxon>Agaricomycetidae</taxon>
        <taxon>Boletales</taxon>
        <taxon>Coniophorineae</taxon>
        <taxon>Serpulaceae</taxon>
        <taxon>Serpula</taxon>
    </lineage>
</organism>
<dbReference type="InterPro" id="IPR022237">
    <property type="entry name" value="PsiD-like"/>
</dbReference>
<evidence type="ECO:0000259" key="3">
    <source>
        <dbReference type="Pfam" id="PF12588"/>
    </source>
</evidence>
<keyword evidence="2" id="KW-0456">Lyase</keyword>
<dbReference type="GeneID" id="18812818"/>
<dbReference type="PANTHER" id="PTHR10067">
    <property type="entry name" value="PHOSPHATIDYLSERINE DECARBOXYLASE"/>
    <property type="match status" value="1"/>
</dbReference>
<dbReference type="GO" id="GO:0005739">
    <property type="term" value="C:mitochondrion"/>
    <property type="evidence" value="ECO:0007669"/>
    <property type="project" value="TreeGrafter"/>
</dbReference>
<proteinExistence type="predicted"/>
<dbReference type="Pfam" id="PF12588">
    <property type="entry name" value="PSDC"/>
    <property type="match status" value="1"/>
</dbReference>
<protein>
    <recommendedName>
        <fullName evidence="3">L-tryptophan decarboxylase PsiD-like domain-containing protein</fullName>
    </recommendedName>
</protein>
<gene>
    <name evidence="4" type="ORF">SERLADRAFT_409365</name>
</gene>
<dbReference type="InterPro" id="IPR003817">
    <property type="entry name" value="PS_Dcarbxylase"/>
</dbReference>
<reference evidence="4" key="1">
    <citation type="submission" date="2011-04" db="EMBL/GenBank/DDBJ databases">
        <title>Evolution of plant cell wall degrading machinery underlies the functional diversity of forest fungi.</title>
        <authorList>
            <consortium name="US DOE Joint Genome Institute (JGI-PGF)"/>
            <person name="Eastwood D.C."/>
            <person name="Floudas D."/>
            <person name="Binder M."/>
            <person name="Majcherczyk A."/>
            <person name="Schneider P."/>
            <person name="Aerts A."/>
            <person name="Asiegbu F.O."/>
            <person name="Baker S.E."/>
            <person name="Barry K."/>
            <person name="Bendiksby M."/>
            <person name="Blumentritt M."/>
            <person name="Coutinho P.M."/>
            <person name="Cullen D."/>
            <person name="Cullen D."/>
            <person name="Gathman A."/>
            <person name="Goodell B."/>
            <person name="Henrissat B."/>
            <person name="Ihrmark K."/>
            <person name="Kauserud H."/>
            <person name="Kohler A."/>
            <person name="LaButti K."/>
            <person name="Lapidus A."/>
            <person name="Lavin J.L."/>
            <person name="Lee Y.-H."/>
            <person name="Lindquist E."/>
            <person name="Lilly W."/>
            <person name="Lucas S."/>
            <person name="Morin E."/>
            <person name="Murat C."/>
            <person name="Oguiza J.A."/>
            <person name="Park J."/>
            <person name="Pisabarro A.G."/>
            <person name="Riley R."/>
            <person name="Rosling A."/>
            <person name="Salamov A."/>
            <person name="Schmidt O."/>
            <person name="Schmutz J."/>
            <person name="Skrede I."/>
            <person name="Stenlid J."/>
            <person name="Wiebenga A."/>
            <person name="Xie X."/>
            <person name="Kues U."/>
            <person name="Hibbett D.S."/>
            <person name="Hoffmeister D."/>
            <person name="Hogberg N."/>
            <person name="Martin F."/>
            <person name="Grigoriev I.V."/>
            <person name="Watkinson S.C."/>
        </authorList>
    </citation>
    <scope>NUCLEOTIDE SEQUENCE</scope>
    <source>
        <strain evidence="4">S7.9</strain>
    </source>
</reference>
<feature type="domain" description="L-tryptophan decarboxylase PsiD-like" evidence="3">
    <location>
        <begin position="41"/>
        <end position="171"/>
    </location>
</feature>
<dbReference type="GO" id="GO:0006646">
    <property type="term" value="P:phosphatidylethanolamine biosynthetic process"/>
    <property type="evidence" value="ECO:0007669"/>
    <property type="project" value="TreeGrafter"/>
</dbReference>
<dbReference type="AlphaFoldDB" id="F8P0W5"/>
<dbReference type="OrthoDB" id="5973539at2759"/>
<accession>F8P0W5</accession>
<dbReference type="Proteomes" id="UP000008064">
    <property type="component" value="Unassembled WGS sequence"/>
</dbReference>
<keyword evidence="1" id="KW-0210">Decarboxylase</keyword>
<dbReference type="Pfam" id="PF02666">
    <property type="entry name" value="PS_Dcarbxylase"/>
    <property type="match status" value="1"/>
</dbReference>
<dbReference type="PANTHER" id="PTHR10067:SF9">
    <property type="entry name" value="PHOSPHATIDYLSERINE DECARBOXYLASE FAMILY PROTEIN (AFU_ORTHOLOGUE AFUA_7G01730)"/>
    <property type="match status" value="1"/>
</dbReference>